<dbReference type="InterPro" id="IPR000812">
    <property type="entry name" value="TFIIB"/>
</dbReference>
<feature type="domain" description="TFIIB-type" evidence="12">
    <location>
        <begin position="35"/>
        <end position="68"/>
    </location>
</feature>
<keyword evidence="4" id="KW-0805">Transcription regulation</keyword>
<evidence type="ECO:0000256" key="4">
    <source>
        <dbReference type="ARBA" id="ARBA00023015"/>
    </source>
</evidence>
<dbReference type="GO" id="GO:0005634">
    <property type="term" value="C:nucleus"/>
    <property type="evidence" value="ECO:0007669"/>
    <property type="project" value="TreeGrafter"/>
</dbReference>
<keyword evidence="5" id="KW-0804">Transcription</keyword>
<evidence type="ECO:0000256" key="1">
    <source>
        <dbReference type="ARBA" id="ARBA00010857"/>
    </source>
</evidence>
<dbReference type="Gene3D" id="1.10.472.170">
    <property type="match status" value="1"/>
</dbReference>
<feature type="region of interest" description="Disordered" evidence="10">
    <location>
        <begin position="80"/>
        <end position="100"/>
    </location>
</feature>
<dbReference type="EMBL" id="ML996687">
    <property type="protein sequence ID" value="KAF2405166.1"/>
    <property type="molecule type" value="Genomic_DNA"/>
</dbReference>
<reference evidence="13" key="1">
    <citation type="journal article" date="2020" name="Stud. Mycol.">
        <title>101 Dothideomycetes genomes: a test case for predicting lifestyles and emergence of pathogens.</title>
        <authorList>
            <person name="Haridas S."/>
            <person name="Albert R."/>
            <person name="Binder M."/>
            <person name="Bloem J."/>
            <person name="Labutti K."/>
            <person name="Salamov A."/>
            <person name="Andreopoulos B."/>
            <person name="Baker S."/>
            <person name="Barry K."/>
            <person name="Bills G."/>
            <person name="Bluhm B."/>
            <person name="Cannon C."/>
            <person name="Castanera R."/>
            <person name="Culley D."/>
            <person name="Daum C."/>
            <person name="Ezra D."/>
            <person name="Gonzalez J."/>
            <person name="Henrissat B."/>
            <person name="Kuo A."/>
            <person name="Liang C."/>
            <person name="Lipzen A."/>
            <person name="Lutzoni F."/>
            <person name="Magnuson J."/>
            <person name="Mondo S."/>
            <person name="Nolan M."/>
            <person name="Ohm R."/>
            <person name="Pangilinan J."/>
            <person name="Park H.-J."/>
            <person name="Ramirez L."/>
            <person name="Alfaro M."/>
            <person name="Sun H."/>
            <person name="Tritt A."/>
            <person name="Yoshinaga Y."/>
            <person name="Zwiers L.-H."/>
            <person name="Turgeon B."/>
            <person name="Goodwin S."/>
            <person name="Spatafora J."/>
            <person name="Crous P."/>
            <person name="Grigoriev I."/>
        </authorList>
    </citation>
    <scope>NUCLEOTIDE SEQUENCE</scope>
    <source>
        <strain evidence="13">CBS 262.69</strain>
    </source>
</reference>
<evidence type="ECO:0000256" key="10">
    <source>
        <dbReference type="SAM" id="MobiDB-lite"/>
    </source>
</evidence>
<dbReference type="SMART" id="SM00385">
    <property type="entry name" value="CYCLIN"/>
    <property type="match status" value="2"/>
</dbReference>
<dbReference type="PRINTS" id="PR00685">
    <property type="entry name" value="TIFACTORIIB"/>
</dbReference>
<dbReference type="Proteomes" id="UP000799640">
    <property type="component" value="Unassembled WGS sequence"/>
</dbReference>
<evidence type="ECO:0000256" key="7">
    <source>
        <dbReference type="ARBA" id="ARBA00056616"/>
    </source>
</evidence>
<dbReference type="InterPro" id="IPR013137">
    <property type="entry name" value="Znf_TFIIB"/>
</dbReference>
<dbReference type="GO" id="GO:0051123">
    <property type="term" value="P:RNA polymerase II preinitiation complex assembly"/>
    <property type="evidence" value="ECO:0007669"/>
    <property type="project" value="UniProtKB-ARBA"/>
</dbReference>
<dbReference type="Pfam" id="PF00382">
    <property type="entry name" value="TFIIB"/>
    <property type="match status" value="2"/>
</dbReference>
<comment type="similarity">
    <text evidence="1">Belongs to the TFIIB family.</text>
</comment>
<dbReference type="Gene3D" id="1.10.472.10">
    <property type="entry name" value="Cyclin-like"/>
    <property type="match status" value="1"/>
</dbReference>
<evidence type="ECO:0000259" key="11">
    <source>
        <dbReference type="PROSITE" id="PS50114"/>
    </source>
</evidence>
<dbReference type="GO" id="GO:0008270">
    <property type="term" value="F:zinc ion binding"/>
    <property type="evidence" value="ECO:0007669"/>
    <property type="project" value="UniProtKB-KW"/>
</dbReference>
<gene>
    <name evidence="13" type="ORF">EJ06DRAFT_525712</name>
</gene>
<comment type="subunit">
    <text evidence="8">Associates with TFIID-IIA (DA complex) to form TFIID-IIA-IIB (DAB-complex) which is then recognized by polymerase II.</text>
</comment>
<evidence type="ECO:0000259" key="12">
    <source>
        <dbReference type="PROSITE" id="PS51134"/>
    </source>
</evidence>
<dbReference type="FunFam" id="2.20.25.10:FF:000036">
    <property type="entry name" value="Transcription initiation factor IIB"/>
    <property type="match status" value="1"/>
</dbReference>
<keyword evidence="9" id="KW-0862">Zinc</keyword>
<dbReference type="Pfam" id="PF08271">
    <property type="entry name" value="Zn_Ribbon_TF"/>
    <property type="match status" value="1"/>
</dbReference>
<sequence length="355" mass="38993">MASTMTEERALSPGEVPETQALTERPQEWAQNLNIHLVCADCKEYPPNLVEEFASGDTVCGSCGLVLQSHVVDTRSEWRTFSNDDQGNDDPSRIGEAANPLLNGSQLSTTIAYGQGDARSRDLNRAQNRANADKTTKALLAAYKQIGTLCDSYHLSHSVADTARQLYKMTDDTKAFKGKSQDAIIASTIFISCRQNNVPRTFKEITSLTKVPKKEIGRTFKALEKFFQKHTQSTVAKNETYTTTTSTKAQDLCGRYCSGLDLPQQISVIAGEYADEMIKAGLLAGRSPLSIAAVSIYMMSHLMGMPKTPKEISLVAGVSDGTIRTAYRHIFEDRKALIKPVWLEKGGNMDLLPQA</sequence>
<dbReference type="GO" id="GO:0017025">
    <property type="term" value="F:TBP-class protein binding"/>
    <property type="evidence" value="ECO:0007669"/>
    <property type="project" value="InterPro"/>
</dbReference>
<evidence type="ECO:0000313" key="13">
    <source>
        <dbReference type="EMBL" id="KAF2405166.1"/>
    </source>
</evidence>
<dbReference type="SUPFAM" id="SSF57783">
    <property type="entry name" value="Zinc beta-ribbon"/>
    <property type="match status" value="1"/>
</dbReference>
<protein>
    <recommendedName>
        <fullName evidence="2">Transcription initiation factor IIB</fullName>
    </recommendedName>
    <alternativeName>
        <fullName evidence="6">General transcription factor TFIIB</fullName>
    </alternativeName>
</protein>
<evidence type="ECO:0000256" key="8">
    <source>
        <dbReference type="ARBA" id="ARBA00066213"/>
    </source>
</evidence>
<comment type="function">
    <text evidence="7">General factor that plays a major role in the activation of eukaryotic genes transcribed by RNA polymerase II.</text>
</comment>
<evidence type="ECO:0000256" key="2">
    <source>
        <dbReference type="ARBA" id="ARBA00013932"/>
    </source>
</evidence>
<keyword evidence="9" id="KW-0863">Zinc-finger</keyword>
<keyword evidence="3" id="KW-0677">Repeat</keyword>
<evidence type="ECO:0000256" key="6">
    <source>
        <dbReference type="ARBA" id="ARBA00031706"/>
    </source>
</evidence>
<dbReference type="PROSITE" id="PS51134">
    <property type="entry name" value="ZF_TFIIB"/>
    <property type="match status" value="1"/>
</dbReference>
<dbReference type="GO" id="GO:0097550">
    <property type="term" value="C:transcription preinitiation complex"/>
    <property type="evidence" value="ECO:0007669"/>
    <property type="project" value="TreeGrafter"/>
</dbReference>
<dbReference type="GO" id="GO:0016251">
    <property type="term" value="F:RNA polymerase II general transcription initiation factor activity"/>
    <property type="evidence" value="ECO:0007669"/>
    <property type="project" value="TreeGrafter"/>
</dbReference>
<dbReference type="InterPro" id="IPR013763">
    <property type="entry name" value="Cyclin-like_dom"/>
</dbReference>
<dbReference type="FunFam" id="1.10.472.10:FF:000141">
    <property type="entry name" value="Transcription initiation factor IIB"/>
    <property type="match status" value="1"/>
</dbReference>
<organism evidence="13 14">
    <name type="scientific">Trichodelitschia bisporula</name>
    <dbReference type="NCBI Taxonomy" id="703511"/>
    <lineage>
        <taxon>Eukaryota</taxon>
        <taxon>Fungi</taxon>
        <taxon>Dikarya</taxon>
        <taxon>Ascomycota</taxon>
        <taxon>Pezizomycotina</taxon>
        <taxon>Dothideomycetes</taxon>
        <taxon>Dothideomycetes incertae sedis</taxon>
        <taxon>Phaeotrichales</taxon>
        <taxon>Phaeotrichaceae</taxon>
        <taxon>Trichodelitschia</taxon>
    </lineage>
</organism>
<dbReference type="PANTHER" id="PTHR11618:SF13">
    <property type="entry name" value="TRANSCRIPTION INITIATION FACTOR IIB"/>
    <property type="match status" value="1"/>
</dbReference>
<evidence type="ECO:0000256" key="9">
    <source>
        <dbReference type="PROSITE-ProRule" id="PRU00469"/>
    </source>
</evidence>
<dbReference type="PROSITE" id="PS50114">
    <property type="entry name" value="GATA_ZN_FINGER_2"/>
    <property type="match status" value="1"/>
</dbReference>
<dbReference type="PANTHER" id="PTHR11618">
    <property type="entry name" value="TRANSCRIPTION INITIATION FACTOR IIB-RELATED"/>
    <property type="match status" value="1"/>
</dbReference>
<dbReference type="InterPro" id="IPR036915">
    <property type="entry name" value="Cyclin-like_sf"/>
</dbReference>
<dbReference type="InterPro" id="IPR013150">
    <property type="entry name" value="TFIIB_cyclin"/>
</dbReference>
<keyword evidence="9" id="KW-0479">Metal-binding</keyword>
<dbReference type="FunFam" id="1.10.472.170:FF:000001">
    <property type="entry name" value="Transcription initiation factor IIB"/>
    <property type="match status" value="1"/>
</dbReference>
<evidence type="ECO:0000256" key="3">
    <source>
        <dbReference type="ARBA" id="ARBA00022737"/>
    </source>
</evidence>
<dbReference type="CDD" id="cd20551">
    <property type="entry name" value="CYCLIN_TFIIB_rpt1"/>
    <property type="match status" value="1"/>
</dbReference>
<evidence type="ECO:0000313" key="14">
    <source>
        <dbReference type="Proteomes" id="UP000799640"/>
    </source>
</evidence>
<dbReference type="SUPFAM" id="SSF47954">
    <property type="entry name" value="Cyclin-like"/>
    <property type="match status" value="2"/>
</dbReference>
<dbReference type="GO" id="GO:0006355">
    <property type="term" value="P:regulation of DNA-templated transcription"/>
    <property type="evidence" value="ECO:0007669"/>
    <property type="project" value="InterPro"/>
</dbReference>
<keyword evidence="14" id="KW-1185">Reference proteome</keyword>
<name>A0A6G1IAM3_9PEZI</name>
<dbReference type="GO" id="GO:0043565">
    <property type="term" value="F:sequence-specific DNA binding"/>
    <property type="evidence" value="ECO:0007669"/>
    <property type="project" value="InterPro"/>
</dbReference>
<feature type="domain" description="GATA-type" evidence="11">
    <location>
        <begin position="39"/>
        <end position="70"/>
    </location>
</feature>
<dbReference type="OrthoDB" id="25790at2759"/>
<dbReference type="AlphaFoldDB" id="A0A6G1IAM3"/>
<evidence type="ECO:0000256" key="5">
    <source>
        <dbReference type="ARBA" id="ARBA00023163"/>
    </source>
</evidence>
<dbReference type="InterPro" id="IPR000679">
    <property type="entry name" value="Znf_GATA"/>
</dbReference>
<proteinExistence type="inferred from homology"/>
<accession>A0A6G1IAM3</accession>